<name>A0A383BBG1_9ZZZZ</name>
<dbReference type="EMBL" id="UINC01199198">
    <property type="protein sequence ID" value="SVE17506.1"/>
    <property type="molecule type" value="Genomic_DNA"/>
</dbReference>
<reference evidence="2" key="1">
    <citation type="submission" date="2018-05" db="EMBL/GenBank/DDBJ databases">
        <authorList>
            <person name="Lanie J.A."/>
            <person name="Ng W.-L."/>
            <person name="Kazmierczak K.M."/>
            <person name="Andrzejewski T.M."/>
            <person name="Davidsen T.M."/>
            <person name="Wayne K.J."/>
            <person name="Tettelin H."/>
            <person name="Glass J.I."/>
            <person name="Rusch D."/>
            <person name="Podicherti R."/>
            <person name="Tsui H.-C.T."/>
            <person name="Winkler M.E."/>
        </authorList>
    </citation>
    <scope>NUCLEOTIDE SEQUENCE</scope>
</reference>
<protein>
    <submittedName>
        <fullName evidence="2">Uncharacterized protein</fullName>
    </submittedName>
</protein>
<feature type="transmembrane region" description="Helical" evidence="1">
    <location>
        <begin position="90"/>
        <end position="111"/>
    </location>
</feature>
<organism evidence="2">
    <name type="scientific">marine metagenome</name>
    <dbReference type="NCBI Taxonomy" id="408172"/>
    <lineage>
        <taxon>unclassified sequences</taxon>
        <taxon>metagenomes</taxon>
        <taxon>ecological metagenomes</taxon>
    </lineage>
</organism>
<keyword evidence="1" id="KW-0472">Membrane</keyword>
<feature type="transmembrane region" description="Helical" evidence="1">
    <location>
        <begin position="40"/>
        <end position="61"/>
    </location>
</feature>
<keyword evidence="1" id="KW-0812">Transmembrane</keyword>
<gene>
    <name evidence="2" type="ORF">METZ01_LOCUS470360</name>
</gene>
<dbReference type="AlphaFoldDB" id="A0A383BBG1"/>
<feature type="transmembrane region" description="Helical" evidence="1">
    <location>
        <begin position="117"/>
        <end position="136"/>
    </location>
</feature>
<proteinExistence type="predicted"/>
<keyword evidence="1" id="KW-1133">Transmembrane helix</keyword>
<sequence length="158" mass="18448">MYIFMIICYFLMVINYINLLLCGAMGYLQFNISSATHAQFALFTILIFLMTETLIMYFFIATGKSIKLLLKDHEHGNILWEKIKLIKKDVFPHIMITIFLIGGLFIHGGAVDNKLPIAWLHGPLFILAIFHHSWSLRVKNRSFRRQIEIVIQFTEQNI</sequence>
<accession>A0A383BBG1</accession>
<feature type="transmembrane region" description="Helical" evidence="1">
    <location>
        <begin position="7"/>
        <end position="28"/>
    </location>
</feature>
<evidence type="ECO:0000313" key="2">
    <source>
        <dbReference type="EMBL" id="SVE17506.1"/>
    </source>
</evidence>
<evidence type="ECO:0000256" key="1">
    <source>
        <dbReference type="SAM" id="Phobius"/>
    </source>
</evidence>